<evidence type="ECO:0000259" key="5">
    <source>
        <dbReference type="PROSITE" id="PS50089"/>
    </source>
</evidence>
<dbReference type="Pfam" id="PF01363">
    <property type="entry name" value="FYVE"/>
    <property type="match status" value="1"/>
</dbReference>
<dbReference type="GO" id="GO:0008270">
    <property type="term" value="F:zinc ion binding"/>
    <property type="evidence" value="ECO:0007669"/>
    <property type="project" value="UniProtKB-KW"/>
</dbReference>
<dbReference type="Gene3D" id="3.30.450.40">
    <property type="match status" value="1"/>
</dbReference>
<evidence type="ECO:0000256" key="4">
    <source>
        <dbReference type="PROSITE-ProRule" id="PRU00175"/>
    </source>
</evidence>
<gene>
    <name evidence="7" type="ORF">Poli38472_007362</name>
</gene>
<evidence type="ECO:0000256" key="1">
    <source>
        <dbReference type="ARBA" id="ARBA00022723"/>
    </source>
</evidence>
<evidence type="ECO:0000256" key="2">
    <source>
        <dbReference type="ARBA" id="ARBA00022771"/>
    </source>
</evidence>
<dbReference type="Gene3D" id="3.30.40.10">
    <property type="entry name" value="Zinc/RING finger domain, C3HC4 (zinc finger)"/>
    <property type="match status" value="1"/>
</dbReference>
<dbReference type="CDD" id="cd15745">
    <property type="entry name" value="FYVE_RUFY4"/>
    <property type="match status" value="1"/>
</dbReference>
<comment type="caution">
    <text evidence="7">The sequence shown here is derived from an EMBL/GenBank/DDBJ whole genome shotgun (WGS) entry which is preliminary data.</text>
</comment>
<name>A0A8K1CB77_PYTOL</name>
<keyword evidence="2 4" id="KW-0863">Zinc-finger</keyword>
<dbReference type="Pfam" id="PF01590">
    <property type="entry name" value="GAF"/>
    <property type="match status" value="1"/>
</dbReference>
<feature type="domain" description="RING-type" evidence="5">
    <location>
        <begin position="337"/>
        <end position="386"/>
    </location>
</feature>
<dbReference type="InterPro" id="IPR003018">
    <property type="entry name" value="GAF"/>
</dbReference>
<dbReference type="InterPro" id="IPR029016">
    <property type="entry name" value="GAF-like_dom_sf"/>
</dbReference>
<dbReference type="EMBL" id="SPLM01000110">
    <property type="protein sequence ID" value="TMW59217.1"/>
    <property type="molecule type" value="Genomic_DNA"/>
</dbReference>
<proteinExistence type="predicted"/>
<reference evidence="7" key="1">
    <citation type="submission" date="2019-03" db="EMBL/GenBank/DDBJ databases">
        <title>Long read genome sequence of the mycoparasitic Pythium oligandrum ATCC 38472 isolated from sugarbeet rhizosphere.</title>
        <authorList>
            <person name="Gaulin E."/>
        </authorList>
    </citation>
    <scope>NUCLEOTIDE SEQUENCE</scope>
    <source>
        <strain evidence="7">ATCC 38472_TT</strain>
    </source>
</reference>
<evidence type="ECO:0008006" key="9">
    <source>
        <dbReference type="Google" id="ProtNLM"/>
    </source>
</evidence>
<evidence type="ECO:0000313" key="8">
    <source>
        <dbReference type="Proteomes" id="UP000794436"/>
    </source>
</evidence>
<evidence type="ECO:0000259" key="6">
    <source>
        <dbReference type="PROSITE" id="PS50178"/>
    </source>
</evidence>
<evidence type="ECO:0000256" key="3">
    <source>
        <dbReference type="ARBA" id="ARBA00022833"/>
    </source>
</evidence>
<protein>
    <recommendedName>
        <fullName evidence="9">FYVE-type domain-containing protein</fullName>
    </recommendedName>
</protein>
<dbReference type="PROSITE" id="PS50178">
    <property type="entry name" value="ZF_FYVE"/>
    <property type="match status" value="1"/>
</dbReference>
<dbReference type="AlphaFoldDB" id="A0A8K1CB77"/>
<sequence>MGLVNLPAPMEIDGLTVYDRHTGAEKLLMSGQEISGDVLATLPKLQAAVQRHQQAGFTNGRKWKQRRRKNNVDLLELFPGGADDGYDDLDIAHALLATAELKCHVNEVLSVLIHRDSDEMDATVRSLGGRKVRDGRMLFQQQRRLSMMDADETAKTPPPTSLVGVEMLTIKPKFNVKLQTKQHLCLETCTIRYGKGERAYHLTKTLPKDAYDEIVAKEDRTALRRHLDHIAVGWDVRSLGSEGNGYGSSNHTTRVMAHSYASLVPSTQYEKSQHKRVSLNSSEMTVFRRAHMNSEAEHVMEVLTKSLREFESVIRRRRLGFQTFVSRQKEPDGYPACTICWKKFSLFRRDHFCRLCGHVVCSECSNNYDVEVRIGQVRKNRCCLACIRRVDSCNFDDEDIVPALGPYIVDSDDDAWLSTATTSYASSSEASLHSDDPREVSMALDALDQLVSLDDLMQSPHAPVSKARTKDSVRHHVHEHLSQSLRGVKGKYPAGELPVYAQERNYALEFDPDRTTHPHIPLAPIPDLAKEAKRLENIKTSGVLNPNYDRTALDLLAQVAAERMNCPVGIVSVVNETHFHPVGTYHLPPSEELPPRDENFCIHTMYAERPMILKNPQRDMRFSQMPMVRDGGIKFYAGFPVKAPDGSVVASLCTVDVVAHDHIATKEYATMQMLTQLAADLLLPPSKTQAARRY</sequence>
<dbReference type="OrthoDB" id="62779at2759"/>
<dbReference type="Proteomes" id="UP000794436">
    <property type="component" value="Unassembled WGS sequence"/>
</dbReference>
<organism evidence="7 8">
    <name type="scientific">Pythium oligandrum</name>
    <name type="common">Mycoparasitic fungus</name>
    <dbReference type="NCBI Taxonomy" id="41045"/>
    <lineage>
        <taxon>Eukaryota</taxon>
        <taxon>Sar</taxon>
        <taxon>Stramenopiles</taxon>
        <taxon>Oomycota</taxon>
        <taxon>Peronosporomycetes</taxon>
        <taxon>Pythiales</taxon>
        <taxon>Pythiaceae</taxon>
        <taxon>Pythium</taxon>
    </lineage>
</organism>
<dbReference type="SUPFAM" id="SSF57903">
    <property type="entry name" value="FYVE/PHD zinc finger"/>
    <property type="match status" value="1"/>
</dbReference>
<dbReference type="PANTHER" id="PTHR43102">
    <property type="entry name" value="SLR1143 PROTEIN"/>
    <property type="match status" value="1"/>
</dbReference>
<dbReference type="InterPro" id="IPR017455">
    <property type="entry name" value="Znf_FYVE-rel"/>
</dbReference>
<keyword evidence="8" id="KW-1185">Reference proteome</keyword>
<dbReference type="InterPro" id="IPR013083">
    <property type="entry name" value="Znf_RING/FYVE/PHD"/>
</dbReference>
<evidence type="ECO:0000313" key="7">
    <source>
        <dbReference type="EMBL" id="TMW59217.1"/>
    </source>
</evidence>
<dbReference type="InterPro" id="IPR000306">
    <property type="entry name" value="Znf_FYVE"/>
</dbReference>
<dbReference type="SUPFAM" id="SSF55781">
    <property type="entry name" value="GAF domain-like"/>
    <property type="match status" value="1"/>
</dbReference>
<dbReference type="InterPro" id="IPR001841">
    <property type="entry name" value="Znf_RING"/>
</dbReference>
<dbReference type="PROSITE" id="PS50089">
    <property type="entry name" value="ZF_RING_2"/>
    <property type="match status" value="1"/>
</dbReference>
<keyword evidence="1" id="KW-0479">Metal-binding</keyword>
<keyword evidence="3" id="KW-0862">Zinc</keyword>
<dbReference type="SMART" id="SM00064">
    <property type="entry name" value="FYVE"/>
    <property type="match status" value="1"/>
</dbReference>
<feature type="domain" description="FYVE-type" evidence="6">
    <location>
        <begin position="331"/>
        <end position="391"/>
    </location>
</feature>
<accession>A0A8K1CB77</accession>
<dbReference type="InterPro" id="IPR011011">
    <property type="entry name" value="Znf_FYVE_PHD"/>
</dbReference>
<dbReference type="PANTHER" id="PTHR43102:SF2">
    <property type="entry name" value="GAF DOMAIN-CONTAINING PROTEIN"/>
    <property type="match status" value="1"/>
</dbReference>